<evidence type="ECO:0000256" key="2">
    <source>
        <dbReference type="SAM" id="Phobius"/>
    </source>
</evidence>
<accession>A0AAD2CX56</accession>
<dbReference type="InterPro" id="IPR032190">
    <property type="entry name" value="NPC1_N"/>
</dbReference>
<keyword evidence="5" id="KW-1185">Reference proteome</keyword>
<feature type="compositionally biased region" description="Basic and acidic residues" evidence="1">
    <location>
        <begin position="354"/>
        <end position="364"/>
    </location>
</feature>
<dbReference type="EMBL" id="CAMPGE010015101">
    <property type="protein sequence ID" value="CAI2373744.1"/>
    <property type="molecule type" value="Genomic_DNA"/>
</dbReference>
<keyword evidence="2" id="KW-1133">Transmembrane helix</keyword>
<evidence type="ECO:0000256" key="1">
    <source>
        <dbReference type="SAM" id="MobiDB-lite"/>
    </source>
</evidence>
<name>A0AAD2CX56_EUPCR</name>
<sequence length="364" mass="40869">MGNTRVKSGKSLVKLLLSPGALLYILMSLLSVVKCDDRIPKCSFTQSCIRDASQKGTPCPDPTNTETPIAQVGFPKMPTTSMKYLAEACPYMVDQELCCNDDQILNMYNNFKTIDSLFGNCLICSINLKRFWCEYTCNPYQFYFLESHDQIRVSDVDYPVLNQTMRIDNEVACGIFESCKKNPFVATLASGQSAPGFLEFMGSNAVQTGKVKISFQFSSNPEESMIKDMYACDMEVGDKLEDYDVANCTCNYCEQACKPNDINAFPAFFDGFSILVVGLVYLSLIILSVIIFFIKKKWQSDEDDDDDDFSEDDKLRKYSQSDSSSCQDSVKRLINDSQQHNASYGKINASSDPTDSRVQDSLMK</sequence>
<evidence type="ECO:0000313" key="4">
    <source>
        <dbReference type="EMBL" id="CAI2373744.1"/>
    </source>
</evidence>
<dbReference type="Pfam" id="PF16414">
    <property type="entry name" value="NPC1_N"/>
    <property type="match status" value="1"/>
</dbReference>
<feature type="transmembrane region" description="Helical" evidence="2">
    <location>
        <begin position="272"/>
        <end position="294"/>
    </location>
</feature>
<feature type="domain" description="Niemann-Pick C1 N-terminal" evidence="3">
    <location>
        <begin position="41"/>
        <end position="260"/>
    </location>
</feature>
<feature type="region of interest" description="Disordered" evidence="1">
    <location>
        <begin position="301"/>
        <end position="364"/>
    </location>
</feature>
<feature type="transmembrane region" description="Helical" evidence="2">
    <location>
        <begin position="12"/>
        <end position="33"/>
    </location>
</feature>
<protein>
    <recommendedName>
        <fullName evidence="3">Niemann-Pick C1 N-terminal domain-containing protein</fullName>
    </recommendedName>
</protein>
<organism evidence="4 5">
    <name type="scientific">Euplotes crassus</name>
    <dbReference type="NCBI Taxonomy" id="5936"/>
    <lineage>
        <taxon>Eukaryota</taxon>
        <taxon>Sar</taxon>
        <taxon>Alveolata</taxon>
        <taxon>Ciliophora</taxon>
        <taxon>Intramacronucleata</taxon>
        <taxon>Spirotrichea</taxon>
        <taxon>Hypotrichia</taxon>
        <taxon>Euplotida</taxon>
        <taxon>Euplotidae</taxon>
        <taxon>Moneuplotes</taxon>
    </lineage>
</organism>
<gene>
    <name evidence="4" type="ORF">ECRASSUSDP1_LOCUS15091</name>
</gene>
<keyword evidence="2" id="KW-0812">Transmembrane</keyword>
<dbReference type="GO" id="GO:0032934">
    <property type="term" value="F:sterol binding"/>
    <property type="evidence" value="ECO:0007669"/>
    <property type="project" value="TreeGrafter"/>
</dbReference>
<feature type="compositionally biased region" description="Polar residues" evidence="1">
    <location>
        <begin position="335"/>
        <end position="353"/>
    </location>
</feature>
<dbReference type="Proteomes" id="UP001295684">
    <property type="component" value="Unassembled WGS sequence"/>
</dbReference>
<evidence type="ECO:0000313" key="5">
    <source>
        <dbReference type="Proteomes" id="UP001295684"/>
    </source>
</evidence>
<proteinExistence type="predicted"/>
<dbReference type="GO" id="GO:0016020">
    <property type="term" value="C:membrane"/>
    <property type="evidence" value="ECO:0007669"/>
    <property type="project" value="TreeGrafter"/>
</dbReference>
<comment type="caution">
    <text evidence="4">The sequence shown here is derived from an EMBL/GenBank/DDBJ whole genome shotgun (WGS) entry which is preliminary data.</text>
</comment>
<keyword evidence="2" id="KW-0472">Membrane</keyword>
<evidence type="ECO:0000259" key="3">
    <source>
        <dbReference type="Pfam" id="PF16414"/>
    </source>
</evidence>
<dbReference type="PANTHER" id="PTHR45727:SF2">
    <property type="entry name" value="NPC INTRACELLULAR CHOLESTEROL TRANSPORTER 1"/>
    <property type="match status" value="1"/>
</dbReference>
<reference evidence="4" key="1">
    <citation type="submission" date="2023-07" db="EMBL/GenBank/DDBJ databases">
        <authorList>
            <consortium name="AG Swart"/>
            <person name="Singh M."/>
            <person name="Singh A."/>
            <person name="Seah K."/>
            <person name="Emmerich C."/>
        </authorList>
    </citation>
    <scope>NUCLEOTIDE SEQUENCE</scope>
    <source>
        <strain evidence="4">DP1</strain>
    </source>
</reference>
<dbReference type="GO" id="GO:0015918">
    <property type="term" value="P:sterol transport"/>
    <property type="evidence" value="ECO:0007669"/>
    <property type="project" value="TreeGrafter"/>
</dbReference>
<feature type="compositionally biased region" description="Acidic residues" evidence="1">
    <location>
        <begin position="301"/>
        <end position="311"/>
    </location>
</feature>
<dbReference type="AlphaFoldDB" id="A0AAD2CX56"/>
<dbReference type="PANTHER" id="PTHR45727">
    <property type="entry name" value="NPC INTRACELLULAR CHOLESTEROL TRANSPORTER 1"/>
    <property type="match status" value="1"/>
</dbReference>